<evidence type="ECO:0000313" key="1">
    <source>
        <dbReference type="EMBL" id="PJC28861.1"/>
    </source>
</evidence>
<proteinExistence type="predicted"/>
<comment type="caution">
    <text evidence="1">The sequence shown here is derived from an EMBL/GenBank/DDBJ whole genome shotgun (WGS) entry which is preliminary data.</text>
</comment>
<gene>
    <name evidence="1" type="ORF">CO053_02470</name>
</gene>
<reference evidence="2" key="1">
    <citation type="submission" date="2017-09" db="EMBL/GenBank/DDBJ databases">
        <title>Depth-based differentiation of microbial function through sediment-hosted aquifers and enrichment of novel symbionts in the deep terrestrial subsurface.</title>
        <authorList>
            <person name="Probst A.J."/>
            <person name="Ladd B."/>
            <person name="Jarett J.K."/>
            <person name="Geller-Mcgrath D.E."/>
            <person name="Sieber C.M.K."/>
            <person name="Emerson J.B."/>
            <person name="Anantharaman K."/>
            <person name="Thomas B.C."/>
            <person name="Malmstrom R."/>
            <person name="Stieglmeier M."/>
            <person name="Klingl A."/>
            <person name="Woyke T."/>
            <person name="Ryan C.M."/>
            <person name="Banfield J.F."/>
        </authorList>
    </citation>
    <scope>NUCLEOTIDE SEQUENCE [LARGE SCALE GENOMIC DNA]</scope>
</reference>
<dbReference type="AlphaFoldDB" id="A0A2M8EUQ4"/>
<dbReference type="EMBL" id="PFSE01000037">
    <property type="protein sequence ID" value="PJC28861.1"/>
    <property type="molecule type" value="Genomic_DNA"/>
</dbReference>
<evidence type="ECO:0000313" key="2">
    <source>
        <dbReference type="Proteomes" id="UP000230885"/>
    </source>
</evidence>
<protein>
    <submittedName>
        <fullName evidence="1">Uncharacterized protein</fullName>
    </submittedName>
</protein>
<accession>A0A2M8EUQ4</accession>
<dbReference type="Proteomes" id="UP000230885">
    <property type="component" value="Unassembled WGS sequence"/>
</dbReference>
<feature type="non-terminal residue" evidence="1">
    <location>
        <position position="1"/>
    </location>
</feature>
<sequence length="91" mass="10224">VFSLRHPSAEEFIKETQNNVGLLARLVEEKQTDAVINPDLSSLRWFGEAGELPYFKPSKLLSLLKAPESDLENGWVVLETRTNSPEAADRI</sequence>
<organism evidence="1 2">
    <name type="scientific">Candidatus Shapirobacteria bacterium CG_4_9_14_0_2_um_filter_40_11</name>
    <dbReference type="NCBI Taxonomy" id="1974876"/>
    <lineage>
        <taxon>Bacteria</taxon>
        <taxon>Candidatus Shapironibacteriota</taxon>
    </lineage>
</organism>
<name>A0A2M8EUQ4_9BACT</name>